<protein>
    <submittedName>
        <fullName evidence="1">Uncharacterized protein</fullName>
    </submittedName>
</protein>
<dbReference type="AlphaFoldDB" id="B3E504"/>
<reference evidence="1 2" key="1">
    <citation type="submission" date="2008-05" db="EMBL/GenBank/DDBJ databases">
        <title>Complete sequence of chromosome of Geobacter lovleyi SZ.</title>
        <authorList>
            <consortium name="US DOE Joint Genome Institute"/>
            <person name="Lucas S."/>
            <person name="Copeland A."/>
            <person name="Lapidus A."/>
            <person name="Glavina del Rio T."/>
            <person name="Dalin E."/>
            <person name="Tice H."/>
            <person name="Bruce D."/>
            <person name="Goodwin L."/>
            <person name="Pitluck S."/>
            <person name="Chertkov O."/>
            <person name="Meincke L."/>
            <person name="Brettin T."/>
            <person name="Detter J.C."/>
            <person name="Han C."/>
            <person name="Tapia R."/>
            <person name="Kuske C.R."/>
            <person name="Schmutz J."/>
            <person name="Larimer F."/>
            <person name="Land M."/>
            <person name="Hauser L."/>
            <person name="Kyrpides N."/>
            <person name="Mikhailova N."/>
            <person name="Sung Y."/>
            <person name="Fletcher K.E."/>
            <person name="Ritalahti K.M."/>
            <person name="Loeffler F.E."/>
            <person name="Richardson P."/>
        </authorList>
    </citation>
    <scope>NUCLEOTIDE SEQUENCE [LARGE SCALE GENOMIC DNA]</scope>
    <source>
        <strain evidence="2">ATCC BAA-1151 / DSM 17278 / SZ</strain>
    </source>
</reference>
<proteinExistence type="predicted"/>
<evidence type="ECO:0000313" key="1">
    <source>
        <dbReference type="EMBL" id="ACD94569.1"/>
    </source>
</evidence>
<dbReference type="OrthoDB" id="7107858at2"/>
<dbReference type="HOGENOM" id="CLU_1882783_0_0_7"/>
<gene>
    <name evidence="1" type="ordered locus">Glov_0845</name>
</gene>
<evidence type="ECO:0000313" key="2">
    <source>
        <dbReference type="Proteomes" id="UP000002420"/>
    </source>
</evidence>
<dbReference type="STRING" id="398767.Glov_0845"/>
<keyword evidence="2" id="KW-1185">Reference proteome</keyword>
<dbReference type="Proteomes" id="UP000002420">
    <property type="component" value="Chromosome"/>
</dbReference>
<dbReference type="EMBL" id="CP001089">
    <property type="protein sequence ID" value="ACD94569.1"/>
    <property type="molecule type" value="Genomic_DNA"/>
</dbReference>
<accession>B3E504</accession>
<sequence length="135" mass="15261">MPVSDQIELARLRITPSCGFMPLSVHLLKLVQRGDAYHIQVTEQQGPSRKRWRVTVPADEVTQQLDLLRRATLPAFPVSPLVCDGEYVELTIHGEFSDLTLGWWTIAPDGAESLSDFADWMRKLALPDEEESDDE</sequence>
<name>B3E504_TRIL1</name>
<dbReference type="RefSeq" id="WP_012468924.1">
    <property type="nucleotide sequence ID" value="NC_010814.1"/>
</dbReference>
<dbReference type="KEGG" id="glo:Glov_0845"/>
<organism evidence="1 2">
    <name type="scientific">Trichlorobacter lovleyi (strain ATCC BAA-1151 / DSM 17278 / SZ)</name>
    <name type="common">Geobacter lovleyi</name>
    <dbReference type="NCBI Taxonomy" id="398767"/>
    <lineage>
        <taxon>Bacteria</taxon>
        <taxon>Pseudomonadati</taxon>
        <taxon>Thermodesulfobacteriota</taxon>
        <taxon>Desulfuromonadia</taxon>
        <taxon>Geobacterales</taxon>
        <taxon>Geobacteraceae</taxon>
        <taxon>Trichlorobacter</taxon>
    </lineage>
</organism>